<evidence type="ECO:0000313" key="3">
    <source>
        <dbReference type="Proteomes" id="UP000016932"/>
    </source>
</evidence>
<feature type="domain" description="Ubiquitin-like" evidence="1">
    <location>
        <begin position="66"/>
        <end position="150"/>
    </location>
</feature>
<dbReference type="OrthoDB" id="10316460at2759"/>
<evidence type="ECO:0000313" key="2">
    <source>
        <dbReference type="EMBL" id="EME79996.1"/>
    </source>
</evidence>
<dbReference type="InterPro" id="IPR000626">
    <property type="entry name" value="Ubiquitin-like_dom"/>
</dbReference>
<dbReference type="PROSITE" id="PS50053">
    <property type="entry name" value="UBIQUITIN_2"/>
    <property type="match status" value="1"/>
</dbReference>
<name>M3A5U3_PSEFD</name>
<accession>M3A5U3</accession>
<organism evidence="2 3">
    <name type="scientific">Pseudocercospora fijiensis (strain CIRAD86)</name>
    <name type="common">Black leaf streak disease fungus</name>
    <name type="synonym">Mycosphaerella fijiensis</name>
    <dbReference type="NCBI Taxonomy" id="383855"/>
    <lineage>
        <taxon>Eukaryota</taxon>
        <taxon>Fungi</taxon>
        <taxon>Dikarya</taxon>
        <taxon>Ascomycota</taxon>
        <taxon>Pezizomycotina</taxon>
        <taxon>Dothideomycetes</taxon>
        <taxon>Dothideomycetidae</taxon>
        <taxon>Mycosphaerellales</taxon>
        <taxon>Mycosphaerellaceae</taxon>
        <taxon>Pseudocercospora</taxon>
    </lineage>
</organism>
<dbReference type="GeneID" id="19336271"/>
<dbReference type="InterPro" id="IPR029071">
    <property type="entry name" value="Ubiquitin-like_domsf"/>
</dbReference>
<dbReference type="EMBL" id="KB446561">
    <property type="protein sequence ID" value="EME79996.1"/>
    <property type="molecule type" value="Genomic_DNA"/>
</dbReference>
<gene>
    <name evidence="2" type="ORF">MYCFIDRAFT_204413</name>
</gene>
<proteinExistence type="predicted"/>
<evidence type="ECO:0000259" key="1">
    <source>
        <dbReference type="PROSITE" id="PS50053"/>
    </source>
</evidence>
<reference evidence="2 3" key="1">
    <citation type="journal article" date="2012" name="PLoS Pathog.">
        <title>Diverse lifestyles and strategies of plant pathogenesis encoded in the genomes of eighteen Dothideomycetes fungi.</title>
        <authorList>
            <person name="Ohm R.A."/>
            <person name="Feau N."/>
            <person name="Henrissat B."/>
            <person name="Schoch C.L."/>
            <person name="Horwitz B.A."/>
            <person name="Barry K.W."/>
            <person name="Condon B.J."/>
            <person name="Copeland A.C."/>
            <person name="Dhillon B."/>
            <person name="Glaser F."/>
            <person name="Hesse C.N."/>
            <person name="Kosti I."/>
            <person name="LaButti K."/>
            <person name="Lindquist E.A."/>
            <person name="Lucas S."/>
            <person name="Salamov A.A."/>
            <person name="Bradshaw R.E."/>
            <person name="Ciuffetti L."/>
            <person name="Hamelin R.C."/>
            <person name="Kema G.H.J."/>
            <person name="Lawrence C."/>
            <person name="Scott J.A."/>
            <person name="Spatafora J.W."/>
            <person name="Turgeon B.G."/>
            <person name="de Wit P.J.G.M."/>
            <person name="Zhong S."/>
            <person name="Goodwin S.B."/>
            <person name="Grigoriev I.V."/>
        </authorList>
    </citation>
    <scope>NUCLEOTIDE SEQUENCE [LARGE SCALE GENOMIC DNA]</scope>
    <source>
        <strain evidence="2 3">CIRAD86</strain>
    </source>
</reference>
<protein>
    <recommendedName>
        <fullName evidence="1">Ubiquitin-like domain-containing protein</fullName>
    </recommendedName>
</protein>
<dbReference type="VEuPathDB" id="FungiDB:MYCFIDRAFT_204413"/>
<dbReference type="Pfam" id="PF00240">
    <property type="entry name" value="ubiquitin"/>
    <property type="match status" value="1"/>
</dbReference>
<sequence>MFPATEITLSVPITFDLDALLQIKNSDDAPEKQYIVSTTKKAILAALPTRIDTQKNPNPYVREPTFDLHVRGNPLRVQRLTLTVAPSTTLNELMMLIEDETRLPAKRQRIFLSGRIICDGVGDEAKHLPVCHFGIVNGFTIKVVERVAGRDA</sequence>
<dbReference type="Proteomes" id="UP000016932">
    <property type="component" value="Unassembled WGS sequence"/>
</dbReference>
<dbReference type="AlphaFoldDB" id="M3A5U3"/>
<dbReference type="KEGG" id="pfj:MYCFIDRAFT_204413"/>
<dbReference type="RefSeq" id="XP_007929075.1">
    <property type="nucleotide sequence ID" value="XM_007930884.1"/>
</dbReference>
<keyword evidence="3" id="KW-1185">Reference proteome</keyword>
<dbReference type="SUPFAM" id="SSF54236">
    <property type="entry name" value="Ubiquitin-like"/>
    <property type="match status" value="1"/>
</dbReference>
<dbReference type="HOGENOM" id="CLU_1723185_0_0_1"/>
<dbReference type="Gene3D" id="3.10.20.90">
    <property type="entry name" value="Phosphatidylinositol 3-kinase Catalytic Subunit, Chain A, domain 1"/>
    <property type="match status" value="1"/>
</dbReference>